<reference evidence="2 3" key="1">
    <citation type="journal article" date="2013" name="PLoS Genet.">
        <title>Genomic mechanisms accounting for the adaptation to parasitism in nematode-trapping fungi.</title>
        <authorList>
            <person name="Meerupati T."/>
            <person name="Andersson K.M."/>
            <person name="Friman E."/>
            <person name="Kumar D."/>
            <person name="Tunlid A."/>
            <person name="Ahren D."/>
        </authorList>
    </citation>
    <scope>NUCLEOTIDE SEQUENCE [LARGE SCALE GENOMIC DNA]</scope>
    <source>
        <strain evidence="2 3">CBS 200.50</strain>
    </source>
</reference>
<dbReference type="AlphaFoldDB" id="S8AME9"/>
<organism evidence="2 3">
    <name type="scientific">Dactylellina haptotyla (strain CBS 200.50)</name>
    <name type="common">Nematode-trapping fungus</name>
    <name type="synonym">Monacrosporium haptotylum</name>
    <dbReference type="NCBI Taxonomy" id="1284197"/>
    <lineage>
        <taxon>Eukaryota</taxon>
        <taxon>Fungi</taxon>
        <taxon>Dikarya</taxon>
        <taxon>Ascomycota</taxon>
        <taxon>Pezizomycotina</taxon>
        <taxon>Orbiliomycetes</taxon>
        <taxon>Orbiliales</taxon>
        <taxon>Orbiliaceae</taxon>
        <taxon>Dactylellina</taxon>
    </lineage>
</organism>
<name>S8AME9_DACHA</name>
<proteinExistence type="predicted"/>
<accession>S8AME9</accession>
<evidence type="ECO:0000313" key="2">
    <source>
        <dbReference type="EMBL" id="EPS44115.1"/>
    </source>
</evidence>
<feature type="region of interest" description="Disordered" evidence="1">
    <location>
        <begin position="315"/>
        <end position="338"/>
    </location>
</feature>
<evidence type="ECO:0000313" key="3">
    <source>
        <dbReference type="Proteomes" id="UP000015100"/>
    </source>
</evidence>
<feature type="region of interest" description="Disordered" evidence="1">
    <location>
        <begin position="165"/>
        <end position="216"/>
    </location>
</feature>
<dbReference type="OrthoDB" id="5395724at2759"/>
<dbReference type="OMA" id="FTESECH"/>
<feature type="compositionally biased region" description="Basic residues" evidence="1">
    <location>
        <begin position="377"/>
        <end position="395"/>
    </location>
</feature>
<comment type="caution">
    <text evidence="2">The sequence shown here is derived from an EMBL/GenBank/DDBJ whole genome shotgun (WGS) entry which is preliminary data.</text>
</comment>
<dbReference type="HOGENOM" id="CLU_648932_0_0_1"/>
<dbReference type="Proteomes" id="UP000015100">
    <property type="component" value="Unassembled WGS sequence"/>
</dbReference>
<evidence type="ECO:0000256" key="1">
    <source>
        <dbReference type="SAM" id="MobiDB-lite"/>
    </source>
</evidence>
<feature type="compositionally biased region" description="Basic and acidic residues" evidence="1">
    <location>
        <begin position="365"/>
        <end position="376"/>
    </location>
</feature>
<keyword evidence="3" id="KW-1185">Reference proteome</keyword>
<reference evidence="3" key="2">
    <citation type="submission" date="2013-04" db="EMBL/GenBank/DDBJ databases">
        <title>Genomic mechanisms accounting for the adaptation to parasitism in nematode-trapping fungi.</title>
        <authorList>
            <person name="Ahren D.G."/>
        </authorList>
    </citation>
    <scope>NUCLEOTIDE SEQUENCE [LARGE SCALE GENOMIC DNA]</scope>
    <source>
        <strain evidence="3">CBS 200.50</strain>
    </source>
</reference>
<gene>
    <name evidence="2" type="ORF">H072_1897</name>
</gene>
<feature type="compositionally biased region" description="Polar residues" evidence="1">
    <location>
        <begin position="110"/>
        <end position="122"/>
    </location>
</feature>
<feature type="region of interest" description="Disordered" evidence="1">
    <location>
        <begin position="365"/>
        <end position="401"/>
    </location>
</feature>
<feature type="region of interest" description="Disordered" evidence="1">
    <location>
        <begin position="102"/>
        <end position="122"/>
    </location>
</feature>
<feature type="compositionally biased region" description="Basic and acidic residues" evidence="1">
    <location>
        <begin position="191"/>
        <end position="200"/>
    </location>
</feature>
<dbReference type="EMBL" id="AQGS01000058">
    <property type="protein sequence ID" value="EPS44115.1"/>
    <property type="molecule type" value="Genomic_DNA"/>
</dbReference>
<protein>
    <submittedName>
        <fullName evidence="2">Uncharacterized protein</fullName>
    </submittedName>
</protein>
<sequence>MTSDFSKGVMVSLNEHMAQTLLDGMTATIRKEKLDLSLQIKGLELLVDNLESLNAKVVSFMGELKSNKENTFTYEELDLEGLESWDDGGITPADSVIESPKKNVSRIPSPITSHPPQRSRFSSNRLTPLVEEVSLTPQRSFETIASDSLKSKSSTSVDSITIKVEIPSTPPPSEWDRDNLMSAVSTPTPKSEFRQIDPKKIPKRKPVPSQLQIPQNGNNKAFKRKEVPKRMYENGSASVSSMSVNTLSPIVTNGHMLSRSMDFLLTPPITDEECSPICDRENRGSTSITTTPTAVYYPKPRRVKSKQLKIAIPHRKSSAGKAGLNGKPLRTPSSGSIGSAKFQKRAIEDLDRAVRLSFTESECHSAKPVKRADSGRERRKNSVRRKLSLRKKKRRYENGVPRCDSPVLGSFEVVFAAPLSRRR</sequence>